<sequence length="336" mass="37340">CDDEVCKHGGFIKSPPPHLFTSQVHSWKKRCFTLCKSSKRCYTLKYLKGQQIKGFIAIDQISNIEIGISNYEKMTAVKKMFKCYPEEVLSINTKSRDYYLIGKDRYLWRPGGGGGGAGGDGIGHSHQNKWPLGSMGKEILSPAHGESTVGDKPALGEIGQDHSLQSRGRLDCRGMIQELTPSLGPNNPIHALCLFFHLSSVSHWKGPCRLGCIFHHGDHIMAVNDLRTQSIDEVSLFISRSMKKEVSPNGDWSGKRDTALGPWGRVPKVVTMARKSFKCMTQQCWQEIITPFIKGRHPLRVNPFLAGLRVAAVLVCVSKKNRITCGTLKTNTFISA</sequence>
<name>A0A8C3RXS4_CHESE</name>
<protein>
    <submittedName>
        <fullName evidence="1">Uncharacterized protein</fullName>
    </submittedName>
</protein>
<evidence type="ECO:0000313" key="2">
    <source>
        <dbReference type="Proteomes" id="UP000694403"/>
    </source>
</evidence>
<dbReference type="AlphaFoldDB" id="A0A8C3RXS4"/>
<proteinExistence type="predicted"/>
<dbReference type="Proteomes" id="UP000694403">
    <property type="component" value="Unplaced"/>
</dbReference>
<dbReference type="Ensembl" id="ENSCSRT00000005726.1">
    <property type="protein sequence ID" value="ENSCSRP00000005555.1"/>
    <property type="gene ID" value="ENSCSRG00000004163.1"/>
</dbReference>
<reference evidence="1" key="1">
    <citation type="submission" date="2025-08" db="UniProtKB">
        <authorList>
            <consortium name="Ensembl"/>
        </authorList>
    </citation>
    <scope>IDENTIFICATION</scope>
</reference>
<dbReference type="PANTHER" id="PTHR47014">
    <property type="entry name" value="PLECKSTRIN HOMOLOGY DOMAIN-CONTAINING FAMILY S MEMBER 1"/>
    <property type="match status" value="1"/>
</dbReference>
<dbReference type="Gene3D" id="2.30.29.30">
    <property type="entry name" value="Pleckstrin-homology domain (PH domain)/Phosphotyrosine-binding domain (PTB)"/>
    <property type="match status" value="1"/>
</dbReference>
<accession>A0A8C3RXS4</accession>
<keyword evidence="2" id="KW-1185">Reference proteome</keyword>
<organism evidence="1 2">
    <name type="scientific">Chelydra serpentina</name>
    <name type="common">Snapping turtle</name>
    <name type="synonym">Testudo serpentina</name>
    <dbReference type="NCBI Taxonomy" id="8475"/>
    <lineage>
        <taxon>Eukaryota</taxon>
        <taxon>Metazoa</taxon>
        <taxon>Chordata</taxon>
        <taxon>Craniata</taxon>
        <taxon>Vertebrata</taxon>
        <taxon>Euteleostomi</taxon>
        <taxon>Archelosauria</taxon>
        <taxon>Testudinata</taxon>
        <taxon>Testudines</taxon>
        <taxon>Cryptodira</taxon>
        <taxon>Durocryptodira</taxon>
        <taxon>Americhelydia</taxon>
        <taxon>Chelydroidea</taxon>
        <taxon>Chelydridae</taxon>
        <taxon>Chelydra</taxon>
    </lineage>
</organism>
<dbReference type="PANTHER" id="PTHR47014:SF1">
    <property type="entry name" value="PLECKSTRIN HOMOLOGY DOMAIN-CONTAINING FAMILY S MEMBER 1"/>
    <property type="match status" value="1"/>
</dbReference>
<reference evidence="1" key="2">
    <citation type="submission" date="2025-09" db="UniProtKB">
        <authorList>
            <consortium name="Ensembl"/>
        </authorList>
    </citation>
    <scope>IDENTIFICATION</scope>
</reference>
<dbReference type="InterPro" id="IPR042986">
    <property type="entry name" value="PLEKHS1"/>
</dbReference>
<dbReference type="InterPro" id="IPR011993">
    <property type="entry name" value="PH-like_dom_sf"/>
</dbReference>
<evidence type="ECO:0000313" key="1">
    <source>
        <dbReference type="Ensembl" id="ENSCSRP00000005555.1"/>
    </source>
</evidence>